<dbReference type="InterPro" id="IPR029070">
    <property type="entry name" value="Chitinase_insertion_sf"/>
</dbReference>
<proteinExistence type="predicted"/>
<dbReference type="Gene3D" id="3.20.20.80">
    <property type="entry name" value="Glycosidases"/>
    <property type="match status" value="1"/>
</dbReference>
<reference evidence="2 3" key="1">
    <citation type="submission" date="2024-04" db="EMBL/GenBank/DDBJ databases">
        <authorList>
            <consortium name="Genoscope - CEA"/>
            <person name="William W."/>
        </authorList>
    </citation>
    <scope>NUCLEOTIDE SEQUENCE [LARGE SCALE GENOMIC DNA]</scope>
</reference>
<keyword evidence="3" id="KW-1185">Reference proteome</keyword>
<dbReference type="EMBL" id="CAXITT010000846">
    <property type="protein sequence ID" value="CAL1546703.1"/>
    <property type="molecule type" value="Genomic_DNA"/>
</dbReference>
<comment type="caution">
    <text evidence="2">The sequence shown here is derived from an EMBL/GenBank/DDBJ whole genome shotgun (WGS) entry which is preliminary data.</text>
</comment>
<dbReference type="GO" id="GO:0005975">
    <property type="term" value="P:carbohydrate metabolic process"/>
    <property type="evidence" value="ECO:0007669"/>
    <property type="project" value="InterPro"/>
</dbReference>
<dbReference type="PROSITE" id="PS51910">
    <property type="entry name" value="GH18_2"/>
    <property type="match status" value="1"/>
</dbReference>
<gene>
    <name evidence="2" type="ORF">GSLYS_00020080001</name>
</gene>
<evidence type="ECO:0000313" key="3">
    <source>
        <dbReference type="Proteomes" id="UP001497497"/>
    </source>
</evidence>
<dbReference type="InterPro" id="IPR050314">
    <property type="entry name" value="Glycosyl_Hydrlase_18"/>
</dbReference>
<protein>
    <recommendedName>
        <fullName evidence="1">GH18 domain-containing protein</fullName>
    </recommendedName>
</protein>
<organism evidence="2 3">
    <name type="scientific">Lymnaea stagnalis</name>
    <name type="common">Great pond snail</name>
    <name type="synonym">Helix stagnalis</name>
    <dbReference type="NCBI Taxonomy" id="6523"/>
    <lineage>
        <taxon>Eukaryota</taxon>
        <taxon>Metazoa</taxon>
        <taxon>Spiralia</taxon>
        <taxon>Lophotrochozoa</taxon>
        <taxon>Mollusca</taxon>
        <taxon>Gastropoda</taxon>
        <taxon>Heterobranchia</taxon>
        <taxon>Euthyneura</taxon>
        <taxon>Panpulmonata</taxon>
        <taxon>Hygrophila</taxon>
        <taxon>Lymnaeoidea</taxon>
        <taxon>Lymnaeidae</taxon>
        <taxon>Lymnaea</taxon>
    </lineage>
</organism>
<dbReference type="GO" id="GO:0008061">
    <property type="term" value="F:chitin binding"/>
    <property type="evidence" value="ECO:0007669"/>
    <property type="project" value="InterPro"/>
</dbReference>
<dbReference type="Gene3D" id="3.10.50.10">
    <property type="match status" value="1"/>
</dbReference>
<dbReference type="InterPro" id="IPR001223">
    <property type="entry name" value="Glyco_hydro18_cat"/>
</dbReference>
<dbReference type="PANTHER" id="PTHR11177">
    <property type="entry name" value="CHITINASE"/>
    <property type="match status" value="1"/>
</dbReference>
<evidence type="ECO:0000259" key="1">
    <source>
        <dbReference type="PROSITE" id="PS51910"/>
    </source>
</evidence>
<dbReference type="GO" id="GO:0005576">
    <property type="term" value="C:extracellular region"/>
    <property type="evidence" value="ECO:0007669"/>
    <property type="project" value="TreeGrafter"/>
</dbReference>
<feature type="domain" description="GH18" evidence="1">
    <location>
        <begin position="64"/>
        <end position="416"/>
    </location>
</feature>
<dbReference type="GO" id="GO:0004568">
    <property type="term" value="F:chitinase activity"/>
    <property type="evidence" value="ECO:0007669"/>
    <property type="project" value="TreeGrafter"/>
</dbReference>
<evidence type="ECO:0000313" key="2">
    <source>
        <dbReference type="EMBL" id="CAL1546703.1"/>
    </source>
</evidence>
<dbReference type="SUPFAM" id="SSF54556">
    <property type="entry name" value="Chitinase insertion domain"/>
    <property type="match status" value="1"/>
</dbReference>
<dbReference type="AlphaFoldDB" id="A0AAV2IHZ4"/>
<sequence>MIGESRTDDDPCEDSFRITDQTVSARHLPSKPAHFKMKRIICLLVIYVGLINGREKAPAVPPCDRVVCYVTLNGMRRPGVGGFRPDKIPPKFCTHIIIGHMTIVKSELKANMKADHDIFKEMLRLKVLEPLLDVIVSVEANKQISELVEDDERRLKFVASVVKYLREMELDGLNLALVNPNIIPEEPEEKLKYSYLMRDLQESFQEEAERTGRDKLLLVADVSGNDMKSDQGYEVFAFSRYLDFINILTLNYHGNWDKYPGHNSPIFADDGYSIDETLRYWVQRGMTRSQINAAIPTYGRSYHVTEPENSQPYISGTGIGGPVTKSVGFLSFFELCKVVKDEGEFFISTIEKSAIYKYEGLWITYDNVATIRYKVQFYRERGYGGIVIYTLDFDDIYGTECHVGEFPLTKAAAEAC</sequence>
<dbReference type="SUPFAM" id="SSF51445">
    <property type="entry name" value="(Trans)glycosidases"/>
    <property type="match status" value="1"/>
</dbReference>
<feature type="non-terminal residue" evidence="2">
    <location>
        <position position="416"/>
    </location>
</feature>
<dbReference type="InterPro" id="IPR011583">
    <property type="entry name" value="Chitinase_II/V-like_cat"/>
</dbReference>
<dbReference type="SMART" id="SM00636">
    <property type="entry name" value="Glyco_18"/>
    <property type="match status" value="1"/>
</dbReference>
<dbReference type="Proteomes" id="UP001497497">
    <property type="component" value="Unassembled WGS sequence"/>
</dbReference>
<dbReference type="Pfam" id="PF00704">
    <property type="entry name" value="Glyco_hydro_18"/>
    <property type="match status" value="1"/>
</dbReference>
<dbReference type="PANTHER" id="PTHR11177:SF317">
    <property type="entry name" value="CHITINASE 12-RELATED"/>
    <property type="match status" value="1"/>
</dbReference>
<name>A0AAV2IHZ4_LYMST</name>
<accession>A0AAV2IHZ4</accession>
<dbReference type="GO" id="GO:0006032">
    <property type="term" value="P:chitin catabolic process"/>
    <property type="evidence" value="ECO:0007669"/>
    <property type="project" value="TreeGrafter"/>
</dbReference>
<dbReference type="InterPro" id="IPR017853">
    <property type="entry name" value="GH"/>
</dbReference>